<name>A0A5P1RGQ0_9GAMM</name>
<dbReference type="Pfam" id="PF05721">
    <property type="entry name" value="PhyH"/>
    <property type="match status" value="1"/>
</dbReference>
<evidence type="ECO:0000256" key="3">
    <source>
        <dbReference type="ARBA" id="ARBA00007851"/>
    </source>
</evidence>
<organism evidence="11 12">
    <name type="scientific">Neptunomonas concharum</name>
    <dbReference type="NCBI Taxonomy" id="1031538"/>
    <lineage>
        <taxon>Bacteria</taxon>
        <taxon>Pseudomonadati</taxon>
        <taxon>Pseudomonadota</taxon>
        <taxon>Gammaproteobacteria</taxon>
        <taxon>Oceanospirillales</taxon>
        <taxon>Oceanospirillaceae</taxon>
        <taxon>Neptunomonas</taxon>
    </lineage>
</organism>
<dbReference type="Proteomes" id="UP000324760">
    <property type="component" value="Chromosome"/>
</dbReference>
<keyword evidence="6" id="KW-0223">Dioxygenase</keyword>
<evidence type="ECO:0000256" key="6">
    <source>
        <dbReference type="ARBA" id="ARBA00022964"/>
    </source>
</evidence>
<keyword evidence="12" id="KW-1185">Reference proteome</keyword>
<comment type="subunit">
    <text evidence="4">Homodimer.</text>
</comment>
<reference evidence="11 12" key="1">
    <citation type="journal article" date="2019" name="Biochem. Eng. J.">
        <title>Metabolic engineering of the marine bacteria Neptunomonas concharum for the production of acetoin and meso-2,3-butanediol from acetate.</title>
        <authorList>
            <person name="Li W."/>
            <person name="Pu N."/>
            <person name="Liu C.-X."/>
            <person name="Yuan Q.-P."/>
            <person name="Li Z.-J."/>
        </authorList>
    </citation>
    <scope>NUCLEOTIDE SEQUENCE [LARGE SCALE GENOMIC DNA]</scope>
    <source>
        <strain evidence="11 12">JCM17730</strain>
    </source>
</reference>
<dbReference type="InterPro" id="IPR012774">
    <property type="entry name" value="EctD"/>
</dbReference>
<comment type="catalytic activity">
    <reaction evidence="9">
        <text>L-ectoine + 2-oxoglutarate + O2 = 5-hydroxyectoine + succinate + CO2</text>
        <dbReference type="Rhea" id="RHEA:45740"/>
        <dbReference type="ChEBI" id="CHEBI:15379"/>
        <dbReference type="ChEBI" id="CHEBI:16526"/>
        <dbReference type="ChEBI" id="CHEBI:16810"/>
        <dbReference type="ChEBI" id="CHEBI:30031"/>
        <dbReference type="ChEBI" id="CHEBI:58515"/>
        <dbReference type="ChEBI" id="CHEBI:85413"/>
        <dbReference type="EC" id="1.14.11.55"/>
    </reaction>
</comment>
<keyword evidence="7 11" id="KW-0560">Oxidoreductase</keyword>
<dbReference type="PANTHER" id="PTHR20883:SF48">
    <property type="entry name" value="ECTOINE DIOXYGENASE"/>
    <property type="match status" value="1"/>
</dbReference>
<comment type="function">
    <text evidence="2">Involved in the biosynthesis of 5-hydroxyectoine, called compatible solute, which helps organisms to survive extreme osmotic stress by acting as a highly soluble organic osmolyte. Catalyzes the 2-oxoglutarate-dependent selective hydroxylation of L-ectoine to yield (4S,5S)-5-hydroxyectoine.</text>
</comment>
<proteinExistence type="inferred from homology"/>
<gene>
    <name evidence="11" type="primary">thpD</name>
    <name evidence="11" type="ORF">F0U83_00805</name>
</gene>
<dbReference type="Gene3D" id="2.60.120.620">
    <property type="entry name" value="q2cbj1_9rhob like domain"/>
    <property type="match status" value="1"/>
</dbReference>
<dbReference type="GO" id="GO:0016706">
    <property type="term" value="F:2-oxoglutarate-dependent dioxygenase activity"/>
    <property type="evidence" value="ECO:0007669"/>
    <property type="project" value="InterPro"/>
</dbReference>
<keyword evidence="8" id="KW-0408">Iron</keyword>
<accession>A0A5P1RGQ0</accession>
<keyword evidence="5" id="KW-0479">Metal-binding</keyword>
<evidence type="ECO:0000313" key="12">
    <source>
        <dbReference type="Proteomes" id="UP000324760"/>
    </source>
</evidence>
<evidence type="ECO:0000256" key="5">
    <source>
        <dbReference type="ARBA" id="ARBA00022723"/>
    </source>
</evidence>
<sequence>MQDDYPSRIETRAKVQPRLDPVIYPEAETPILSSCTLSTQQLNDFEKNGYLLLPGLFNSSEVNEFHQAITAIQQDESLKNSPVAITERGNSELRSVFQIHQNHPLFSNVARDPRIADIARRILGGDVYIHQSRLNFKPGFKGKEFYWHSDFETWHVEDGMPRMRAISCSILLTDNNAKNGALMLMPGSHKEFISCVGETPENHYETSLQKQEYGIPSNESLQYLSDKYGIDCAEAAAGSVLFFDCNIMHGSNSNITPDPRSNLFFVYNHIDNMVYEPFSLQPPRPEYICSRETIKTL</sequence>
<evidence type="ECO:0000256" key="9">
    <source>
        <dbReference type="ARBA" id="ARBA00049228"/>
    </source>
</evidence>
<dbReference type="SUPFAM" id="SSF51197">
    <property type="entry name" value="Clavaminate synthase-like"/>
    <property type="match status" value="1"/>
</dbReference>
<dbReference type="KEGG" id="ncu:F0U83_00805"/>
<evidence type="ECO:0000313" key="11">
    <source>
        <dbReference type="EMBL" id="QEQ98272.1"/>
    </source>
</evidence>
<dbReference type="EC" id="1.14.11.55" evidence="10"/>
<dbReference type="InterPro" id="IPR008775">
    <property type="entry name" value="Phytyl_CoA_dOase-like"/>
</dbReference>
<dbReference type="GO" id="GO:0005506">
    <property type="term" value="F:iron ion binding"/>
    <property type="evidence" value="ECO:0007669"/>
    <property type="project" value="UniProtKB-ARBA"/>
</dbReference>
<evidence type="ECO:0000256" key="10">
    <source>
        <dbReference type="NCBIfam" id="TIGR02408"/>
    </source>
</evidence>
<evidence type="ECO:0000256" key="4">
    <source>
        <dbReference type="ARBA" id="ARBA00011738"/>
    </source>
</evidence>
<evidence type="ECO:0000256" key="7">
    <source>
        <dbReference type="ARBA" id="ARBA00023002"/>
    </source>
</evidence>
<comment type="cofactor">
    <cofactor evidence="1">
        <name>Fe(2+)</name>
        <dbReference type="ChEBI" id="CHEBI:29033"/>
    </cofactor>
</comment>
<evidence type="ECO:0000256" key="1">
    <source>
        <dbReference type="ARBA" id="ARBA00001954"/>
    </source>
</evidence>
<dbReference type="PANTHER" id="PTHR20883">
    <property type="entry name" value="PHYTANOYL-COA DIOXYGENASE DOMAIN CONTAINING 1"/>
    <property type="match status" value="1"/>
</dbReference>
<dbReference type="EMBL" id="CP043869">
    <property type="protein sequence ID" value="QEQ98272.1"/>
    <property type="molecule type" value="Genomic_DNA"/>
</dbReference>
<evidence type="ECO:0000256" key="2">
    <source>
        <dbReference type="ARBA" id="ARBA00004063"/>
    </source>
</evidence>
<dbReference type="AlphaFoldDB" id="A0A5P1RGQ0"/>
<dbReference type="OrthoDB" id="9791262at2"/>
<dbReference type="NCBIfam" id="TIGR02408">
    <property type="entry name" value="ectoine_ThpD"/>
    <property type="match status" value="1"/>
</dbReference>
<comment type="similarity">
    <text evidence="3">Belongs to the PhyH family. EctD subfamily.</text>
</comment>
<protein>
    <recommendedName>
        <fullName evidence="10">Ectoine hydroxylase</fullName>
        <ecNumber evidence="10">1.14.11.55</ecNumber>
    </recommendedName>
</protein>
<evidence type="ECO:0000256" key="8">
    <source>
        <dbReference type="ARBA" id="ARBA00023004"/>
    </source>
</evidence>